<dbReference type="PROSITE" id="PS50110">
    <property type="entry name" value="RESPONSE_REGULATORY"/>
    <property type="match status" value="1"/>
</dbReference>
<dbReference type="GO" id="GO:0000160">
    <property type="term" value="P:phosphorelay signal transduction system"/>
    <property type="evidence" value="ECO:0007669"/>
    <property type="project" value="InterPro"/>
</dbReference>
<sequence>MNHVFCIDDDPVTLTLCRIVILQANFAKNISTASNGEEAIEILKELKSNKVMPNDSLYPDLIFLDLNMPIMDGWEFLDEFNRSLSDYFSETKIIILSSSVDEADRIKAESYPNIMEFISKPIHVKLIKDLETLLQERKKK</sequence>
<dbReference type="PANTHER" id="PTHR44520:SF2">
    <property type="entry name" value="RESPONSE REGULATOR RCP1"/>
    <property type="match status" value="1"/>
</dbReference>
<keyword evidence="1" id="KW-0597">Phosphoprotein</keyword>
<feature type="domain" description="Response regulatory" evidence="2">
    <location>
        <begin position="3"/>
        <end position="135"/>
    </location>
</feature>
<dbReference type="SUPFAM" id="SSF52172">
    <property type="entry name" value="CheY-like"/>
    <property type="match status" value="1"/>
</dbReference>
<dbReference type="AlphaFoldDB" id="A0A4R9M1T8"/>
<keyword evidence="4" id="KW-1185">Reference proteome</keyword>
<evidence type="ECO:0000313" key="3">
    <source>
        <dbReference type="EMBL" id="TGN20042.1"/>
    </source>
</evidence>
<organism evidence="3 4">
    <name type="scientific">Leptospira idonii</name>
    <dbReference type="NCBI Taxonomy" id="1193500"/>
    <lineage>
        <taxon>Bacteria</taxon>
        <taxon>Pseudomonadati</taxon>
        <taxon>Spirochaetota</taxon>
        <taxon>Spirochaetia</taxon>
        <taxon>Leptospirales</taxon>
        <taxon>Leptospiraceae</taxon>
        <taxon>Leptospira</taxon>
    </lineage>
</organism>
<proteinExistence type="predicted"/>
<dbReference type="RefSeq" id="WP_135759438.1">
    <property type="nucleotide sequence ID" value="NZ_RQHW01000016.1"/>
</dbReference>
<dbReference type="CDD" id="cd17546">
    <property type="entry name" value="REC_hyHK_CKI1_RcsC-like"/>
    <property type="match status" value="1"/>
</dbReference>
<dbReference type="InterPro" id="IPR001789">
    <property type="entry name" value="Sig_transdc_resp-reg_receiver"/>
</dbReference>
<gene>
    <name evidence="3" type="ORF">EHS15_04915</name>
</gene>
<dbReference type="OrthoDB" id="9759232at2"/>
<dbReference type="InterPro" id="IPR011006">
    <property type="entry name" value="CheY-like_superfamily"/>
</dbReference>
<evidence type="ECO:0000313" key="4">
    <source>
        <dbReference type="Proteomes" id="UP000298058"/>
    </source>
</evidence>
<evidence type="ECO:0000256" key="1">
    <source>
        <dbReference type="PROSITE-ProRule" id="PRU00169"/>
    </source>
</evidence>
<dbReference type="PANTHER" id="PTHR44520">
    <property type="entry name" value="RESPONSE REGULATOR RCP1-RELATED"/>
    <property type="match status" value="1"/>
</dbReference>
<dbReference type="EMBL" id="RQHW01000016">
    <property type="protein sequence ID" value="TGN20042.1"/>
    <property type="molecule type" value="Genomic_DNA"/>
</dbReference>
<comment type="caution">
    <text evidence="3">The sequence shown here is derived from an EMBL/GenBank/DDBJ whole genome shotgun (WGS) entry which is preliminary data.</text>
</comment>
<dbReference type="Gene3D" id="3.40.50.2300">
    <property type="match status" value="1"/>
</dbReference>
<feature type="modified residue" description="4-aspartylphosphate" evidence="1">
    <location>
        <position position="65"/>
    </location>
</feature>
<evidence type="ECO:0000259" key="2">
    <source>
        <dbReference type="PROSITE" id="PS50110"/>
    </source>
</evidence>
<dbReference type="SMART" id="SM00448">
    <property type="entry name" value="REC"/>
    <property type="match status" value="1"/>
</dbReference>
<reference evidence="3" key="1">
    <citation type="journal article" date="2019" name="PLoS Negl. Trop. Dis.">
        <title>Revisiting the worldwide diversity of Leptospira species in the environment.</title>
        <authorList>
            <person name="Vincent A.T."/>
            <person name="Schiettekatte O."/>
            <person name="Bourhy P."/>
            <person name="Veyrier F.J."/>
            <person name="Picardeau M."/>
        </authorList>
    </citation>
    <scope>NUCLEOTIDE SEQUENCE [LARGE SCALE GENOMIC DNA]</scope>
    <source>
        <strain evidence="3">201300427</strain>
    </source>
</reference>
<dbReference type="Pfam" id="PF00072">
    <property type="entry name" value="Response_reg"/>
    <property type="match status" value="1"/>
</dbReference>
<dbReference type="InterPro" id="IPR052893">
    <property type="entry name" value="TCS_response_regulator"/>
</dbReference>
<name>A0A4R9M1T8_9LEPT</name>
<protein>
    <submittedName>
        <fullName evidence="3">Response regulator</fullName>
    </submittedName>
</protein>
<dbReference type="Proteomes" id="UP000298058">
    <property type="component" value="Unassembled WGS sequence"/>
</dbReference>
<accession>A0A4R9M1T8</accession>